<reference evidence="2 3" key="1">
    <citation type="journal article" date="2015" name="Nature">
        <title>rRNA introns, odd ribosomes, and small enigmatic genomes across a large radiation of phyla.</title>
        <authorList>
            <person name="Brown C.T."/>
            <person name="Hug L.A."/>
            <person name="Thomas B.C."/>
            <person name="Sharon I."/>
            <person name="Castelle C.J."/>
            <person name="Singh A."/>
            <person name="Wilkins M.J."/>
            <person name="Williams K.H."/>
            <person name="Banfield J.F."/>
        </authorList>
    </citation>
    <scope>NUCLEOTIDE SEQUENCE [LARGE SCALE GENOMIC DNA]</scope>
</reference>
<dbReference type="InterPro" id="IPR046336">
    <property type="entry name" value="Lon_prtase_N_sf"/>
</dbReference>
<dbReference type="GO" id="GO:0008233">
    <property type="term" value="F:peptidase activity"/>
    <property type="evidence" value="ECO:0007669"/>
    <property type="project" value="UniProtKB-KW"/>
</dbReference>
<dbReference type="PROSITE" id="PS51787">
    <property type="entry name" value="LON_N"/>
    <property type="match status" value="1"/>
</dbReference>
<dbReference type="GO" id="GO:0006508">
    <property type="term" value="P:proteolysis"/>
    <property type="evidence" value="ECO:0007669"/>
    <property type="project" value="UniProtKB-KW"/>
</dbReference>
<dbReference type="EMBL" id="LCCZ01000027">
    <property type="protein sequence ID" value="KKS43627.1"/>
    <property type="molecule type" value="Genomic_DNA"/>
</dbReference>
<dbReference type="Pfam" id="PF02190">
    <property type="entry name" value="LON_substr_bdg"/>
    <property type="match status" value="1"/>
</dbReference>
<dbReference type="InterPro" id="IPR015947">
    <property type="entry name" value="PUA-like_sf"/>
</dbReference>
<name>A0A0G0Z4J1_9BACT</name>
<dbReference type="PATRIC" id="fig|1618341.3.peg.473"/>
<dbReference type="InterPro" id="IPR003111">
    <property type="entry name" value="Lon_prtase_N"/>
</dbReference>
<dbReference type="SMART" id="SM00464">
    <property type="entry name" value="LON"/>
    <property type="match status" value="1"/>
</dbReference>
<evidence type="ECO:0000313" key="2">
    <source>
        <dbReference type="EMBL" id="KKS43627.1"/>
    </source>
</evidence>
<dbReference type="Proteomes" id="UP000034875">
    <property type="component" value="Unassembled WGS sequence"/>
</dbReference>
<organism evidence="2 3">
    <name type="scientific">candidate division CPR1 bacterium GW2011_GWA2_42_17</name>
    <dbReference type="NCBI Taxonomy" id="1618341"/>
    <lineage>
        <taxon>Bacteria</taxon>
        <taxon>candidate division CPR1</taxon>
    </lineage>
</organism>
<feature type="non-terminal residue" evidence="2">
    <location>
        <position position="116"/>
    </location>
</feature>
<sequence>MVESTYPIPSTKTEFPLLALRDMVVFPGVQVGILVKRQKSIMALEAAMSRDKMMVFTTQKTKDAEEPKNQDLYQIGTVGQIKEVLKSPDETVRVVVEGMRRVEIKEFVQTDPFFKV</sequence>
<dbReference type="SUPFAM" id="SSF88697">
    <property type="entry name" value="PUA domain-like"/>
    <property type="match status" value="1"/>
</dbReference>
<accession>A0A0G0Z4J1</accession>
<dbReference type="Gene3D" id="2.30.130.40">
    <property type="entry name" value="LON domain-like"/>
    <property type="match status" value="1"/>
</dbReference>
<keyword evidence="2" id="KW-0645">Protease</keyword>
<comment type="caution">
    <text evidence="2">The sequence shown here is derived from an EMBL/GenBank/DDBJ whole genome shotgun (WGS) entry which is preliminary data.</text>
</comment>
<gene>
    <name evidence="2" type="ORF">UV05_C0027G0008</name>
</gene>
<evidence type="ECO:0000259" key="1">
    <source>
        <dbReference type="PROSITE" id="PS51787"/>
    </source>
</evidence>
<keyword evidence="2" id="KW-0378">Hydrolase</keyword>
<protein>
    <submittedName>
        <fullName evidence="2">Lon protease</fullName>
    </submittedName>
</protein>
<dbReference type="AlphaFoldDB" id="A0A0G0Z4J1"/>
<proteinExistence type="predicted"/>
<evidence type="ECO:0000313" key="3">
    <source>
        <dbReference type="Proteomes" id="UP000034875"/>
    </source>
</evidence>
<feature type="domain" description="Lon N-terminal" evidence="1">
    <location>
        <begin position="15"/>
        <end position="116"/>
    </location>
</feature>